<evidence type="ECO:0000313" key="4">
    <source>
        <dbReference type="EMBL" id="RKH61078.1"/>
    </source>
</evidence>
<keyword evidence="3" id="KW-0812">Transmembrane</keyword>
<dbReference type="InterPro" id="IPR006135">
    <property type="entry name" value="T3SS_substrate_exporter"/>
</dbReference>
<feature type="transmembrane region" description="Helical" evidence="3">
    <location>
        <begin position="84"/>
        <end position="104"/>
    </location>
</feature>
<protein>
    <submittedName>
        <fullName evidence="4">EscU/YscU/HrcU family type III secretion system export apparatus switch protein</fullName>
    </submittedName>
</protein>
<dbReference type="GO" id="GO:0005886">
    <property type="term" value="C:plasma membrane"/>
    <property type="evidence" value="ECO:0007669"/>
    <property type="project" value="TreeGrafter"/>
</dbReference>
<dbReference type="PRINTS" id="PR00950">
    <property type="entry name" value="TYPE3IMSPROT"/>
</dbReference>
<dbReference type="Proteomes" id="UP000272888">
    <property type="component" value="Unassembled WGS sequence"/>
</dbReference>
<evidence type="ECO:0000256" key="3">
    <source>
        <dbReference type="SAM" id="Phobius"/>
    </source>
</evidence>
<sequence length="349" mass="38207">MSGEKTEQPTAKRLREARRKGQFPRSRMLSSSAVTLGGLLGFSAFAPEGFARLRDWAARLMLEQTLAGAWEEGAWVAARLCGPALGGALVASLAVSVATVGFELDARHAAPKLERINPAAGLKRLFSVRPLVELGKALLVAALLALLVWNEVETVGPDALRAAWLDGTRGMEFLVGRLATLGLRLAWVVLGCGAVDYALAWRRHLRDLMMTRDEVRREHKESQGDPRHKGQRRALHRQLAQGGPARGVQKATAVIVNPTHLAVALRYDAGECDAPYLVAKGREQDALALKEEARRQGIPVLRDVPLARSLIHFDVGEPIPEELYQAAAVVLRTAMETRATDDRPRRQTR</sequence>
<evidence type="ECO:0000313" key="5">
    <source>
        <dbReference type="Proteomes" id="UP000272888"/>
    </source>
</evidence>
<dbReference type="Pfam" id="PF01312">
    <property type="entry name" value="Bac_export_2"/>
    <property type="match status" value="1"/>
</dbReference>
<dbReference type="SUPFAM" id="SSF160544">
    <property type="entry name" value="EscU C-terminal domain-like"/>
    <property type="match status" value="1"/>
</dbReference>
<comment type="caution">
    <text evidence="4">The sequence shown here is derived from an EMBL/GenBank/DDBJ whole genome shotgun (WGS) entry which is preliminary data.</text>
</comment>
<keyword evidence="3" id="KW-0472">Membrane</keyword>
<organism evidence="4 5">
    <name type="scientific">Corallococcus llansteffanensis</name>
    <dbReference type="NCBI Taxonomy" id="2316731"/>
    <lineage>
        <taxon>Bacteria</taxon>
        <taxon>Pseudomonadati</taxon>
        <taxon>Myxococcota</taxon>
        <taxon>Myxococcia</taxon>
        <taxon>Myxococcales</taxon>
        <taxon>Cystobacterineae</taxon>
        <taxon>Myxococcaceae</taxon>
        <taxon>Corallococcus</taxon>
    </lineage>
</organism>
<dbReference type="PANTHER" id="PTHR30531">
    <property type="entry name" value="FLAGELLAR BIOSYNTHETIC PROTEIN FLHB"/>
    <property type="match status" value="1"/>
</dbReference>
<gene>
    <name evidence="4" type="ORF">D7V93_12365</name>
</gene>
<accession>A0A3A8PYW9</accession>
<keyword evidence="3" id="KW-1133">Transmembrane helix</keyword>
<feature type="region of interest" description="Disordered" evidence="2">
    <location>
        <begin position="1"/>
        <end position="26"/>
    </location>
</feature>
<dbReference type="AlphaFoldDB" id="A0A3A8PYW9"/>
<dbReference type="GO" id="GO:0009306">
    <property type="term" value="P:protein secretion"/>
    <property type="evidence" value="ECO:0007669"/>
    <property type="project" value="InterPro"/>
</dbReference>
<dbReference type="PANTHER" id="PTHR30531:SF14">
    <property type="entry name" value="SURFACE PRESENTATION OF ANTIGENS PROTEIN SPAS"/>
    <property type="match status" value="1"/>
</dbReference>
<keyword evidence="5" id="KW-1185">Reference proteome</keyword>
<evidence type="ECO:0000256" key="1">
    <source>
        <dbReference type="ARBA" id="ARBA00010690"/>
    </source>
</evidence>
<feature type="transmembrane region" description="Helical" evidence="3">
    <location>
        <begin position="125"/>
        <end position="149"/>
    </location>
</feature>
<proteinExistence type="inferred from homology"/>
<dbReference type="EMBL" id="RAWB01000102">
    <property type="protein sequence ID" value="RKH61078.1"/>
    <property type="molecule type" value="Genomic_DNA"/>
</dbReference>
<feature type="transmembrane region" description="Helical" evidence="3">
    <location>
        <begin position="181"/>
        <end position="200"/>
    </location>
</feature>
<feature type="transmembrane region" description="Helical" evidence="3">
    <location>
        <begin position="28"/>
        <end position="46"/>
    </location>
</feature>
<dbReference type="RefSeq" id="WP_120643590.1">
    <property type="nucleotide sequence ID" value="NZ_RAWB01000102.1"/>
</dbReference>
<dbReference type="Gene3D" id="3.40.1690.10">
    <property type="entry name" value="secretion proteins EscU"/>
    <property type="match status" value="1"/>
</dbReference>
<reference evidence="5" key="1">
    <citation type="submission" date="2018-09" db="EMBL/GenBank/DDBJ databases">
        <authorList>
            <person name="Livingstone P.G."/>
            <person name="Whitworth D.E."/>
        </authorList>
    </citation>
    <scope>NUCLEOTIDE SEQUENCE [LARGE SCALE GENOMIC DNA]</scope>
    <source>
        <strain evidence="5">CA051B</strain>
    </source>
</reference>
<evidence type="ECO:0000256" key="2">
    <source>
        <dbReference type="SAM" id="MobiDB-lite"/>
    </source>
</evidence>
<name>A0A3A8PYW9_9BACT</name>
<comment type="similarity">
    <text evidence="1">Belongs to the type III secretion exporter family.</text>
</comment>
<dbReference type="InterPro" id="IPR029025">
    <property type="entry name" value="T3SS_substrate_exporter_C"/>
</dbReference>